<gene>
    <name evidence="3" type="ORF">WOLCODRAFT_78807</name>
</gene>
<feature type="compositionally biased region" description="Pro residues" evidence="1">
    <location>
        <begin position="446"/>
        <end position="459"/>
    </location>
</feature>
<feature type="compositionally biased region" description="Acidic residues" evidence="1">
    <location>
        <begin position="1"/>
        <end position="11"/>
    </location>
</feature>
<protein>
    <recommendedName>
        <fullName evidence="2">GmrSD restriction endonucleases N-terminal domain-containing protein</fullName>
    </recommendedName>
</protein>
<dbReference type="EMBL" id="KB467832">
    <property type="protein sequence ID" value="PCH34561.1"/>
    <property type="molecule type" value="Genomic_DNA"/>
</dbReference>
<evidence type="ECO:0000256" key="1">
    <source>
        <dbReference type="SAM" id="MobiDB-lite"/>
    </source>
</evidence>
<dbReference type="OMA" id="IVCMEYQ"/>
<name>A0A2H3IXV3_WOLCO</name>
<dbReference type="STRING" id="742152.A0A2H3IXV3"/>
<feature type="compositionally biased region" description="Pro residues" evidence="1">
    <location>
        <begin position="510"/>
        <end position="520"/>
    </location>
</feature>
<dbReference type="AlphaFoldDB" id="A0A2H3IXV3"/>
<feature type="compositionally biased region" description="Basic and acidic residues" evidence="1">
    <location>
        <begin position="648"/>
        <end position="663"/>
    </location>
</feature>
<dbReference type="OrthoDB" id="5419821at2759"/>
<evidence type="ECO:0000259" key="2">
    <source>
        <dbReference type="Pfam" id="PF03235"/>
    </source>
</evidence>
<proteinExistence type="predicted"/>
<keyword evidence="4" id="KW-1185">Reference proteome</keyword>
<evidence type="ECO:0000313" key="3">
    <source>
        <dbReference type="EMBL" id="PCH34561.1"/>
    </source>
</evidence>
<dbReference type="PANTHER" id="PTHR39639:SF1">
    <property type="entry name" value="DUF262 DOMAIN-CONTAINING PROTEIN"/>
    <property type="match status" value="1"/>
</dbReference>
<feature type="region of interest" description="Disordered" evidence="1">
    <location>
        <begin position="1"/>
        <end position="40"/>
    </location>
</feature>
<feature type="region of interest" description="Disordered" evidence="1">
    <location>
        <begin position="387"/>
        <end position="663"/>
    </location>
</feature>
<dbReference type="InterPro" id="IPR004919">
    <property type="entry name" value="GmrSD_N"/>
</dbReference>
<evidence type="ECO:0000313" key="4">
    <source>
        <dbReference type="Proteomes" id="UP000218811"/>
    </source>
</evidence>
<dbReference type="PANTHER" id="PTHR39639">
    <property type="entry name" value="CHROMOSOME 16, WHOLE GENOME SHOTGUN SEQUENCE"/>
    <property type="match status" value="1"/>
</dbReference>
<feature type="domain" description="GmrSD restriction endonucleases N-terminal" evidence="2">
    <location>
        <begin position="67"/>
        <end position="212"/>
    </location>
</feature>
<dbReference type="Pfam" id="PF03235">
    <property type="entry name" value="GmrSD_N"/>
    <property type="match status" value="1"/>
</dbReference>
<organism evidence="3 4">
    <name type="scientific">Wolfiporia cocos (strain MD-104)</name>
    <name type="common">Brown rot fungus</name>
    <dbReference type="NCBI Taxonomy" id="742152"/>
    <lineage>
        <taxon>Eukaryota</taxon>
        <taxon>Fungi</taxon>
        <taxon>Dikarya</taxon>
        <taxon>Basidiomycota</taxon>
        <taxon>Agaricomycotina</taxon>
        <taxon>Agaricomycetes</taxon>
        <taxon>Polyporales</taxon>
        <taxon>Phaeolaceae</taxon>
        <taxon>Wolfiporia</taxon>
    </lineage>
</organism>
<feature type="compositionally biased region" description="Pro residues" evidence="1">
    <location>
        <begin position="544"/>
        <end position="558"/>
    </location>
</feature>
<accession>A0A2H3IXV3</accession>
<feature type="compositionally biased region" description="Low complexity" evidence="1">
    <location>
        <begin position="468"/>
        <end position="481"/>
    </location>
</feature>
<sequence>MSDDSDFEDEVPLSQAYSSNKPAPARGRGGAGDDDGGYKIRGALKVPRPTSYTTQALFDQMVGGDIDLEPDYQRDVVWPEAKQIGLIDSIFRNFYVPPLIFAVVYRDDGSEKRVSIDGKQRLTSIRKCVTSVLTQGHIMTGAFITFTKEKFVFKNTGKFKGVSVLPDRYIKIFRTKQIVCIEYQDLTNEDEREIFQRVQLGMALTPAEKLQAISSPRANLIRDLLSRYVHDGLAAALDWEVSRGADFRCLTHVVYNIEKWSTSPTFPGMVQLQKMMQQPNEPEEKFVSQVHQTFQVFLMLAQDPRYSAAFRLADVKKLAPVEFIAIATLIHVHKYKLTPAQLAEAIVLMRRTVRADEVDIRMNSRVNKQFVDFIKDLKVSQLKPDPDSIAAAKFNPMKRKRADGVKNEGLMEEEEVMPKGKRRRDPSPPLQHSLTASQAHYAAVPPTQPPPSIPPPPEPSQHAHRNTPPSAHAQPAPSPASNRLAAIRAAKSSAYTYSPHEPSVARQQQPPLPSSFPPPSHAMSADASLRTDAQRWGRDGLPVSLPPTPTLPPPPPPVSQSDAVLARSMAPPRRSGLPPPPLAVDPYRRSDPAYPKLQSPVQHEPPYPGRSVKREPSPEPAWPAQSQPRHAQQRYEEHNATPRTPVNDSRRDYYSDPRYREAR</sequence>
<reference evidence="3 4" key="1">
    <citation type="journal article" date="2012" name="Science">
        <title>The Paleozoic origin of enzymatic lignin decomposition reconstructed from 31 fungal genomes.</title>
        <authorList>
            <person name="Floudas D."/>
            <person name="Binder M."/>
            <person name="Riley R."/>
            <person name="Barry K."/>
            <person name="Blanchette R.A."/>
            <person name="Henrissat B."/>
            <person name="Martinez A.T."/>
            <person name="Otillar R."/>
            <person name="Spatafora J.W."/>
            <person name="Yadav J.S."/>
            <person name="Aerts A."/>
            <person name="Benoit I."/>
            <person name="Boyd A."/>
            <person name="Carlson A."/>
            <person name="Copeland A."/>
            <person name="Coutinho P.M."/>
            <person name="de Vries R.P."/>
            <person name="Ferreira P."/>
            <person name="Findley K."/>
            <person name="Foster B."/>
            <person name="Gaskell J."/>
            <person name="Glotzer D."/>
            <person name="Gorecki P."/>
            <person name="Heitman J."/>
            <person name="Hesse C."/>
            <person name="Hori C."/>
            <person name="Igarashi K."/>
            <person name="Jurgens J.A."/>
            <person name="Kallen N."/>
            <person name="Kersten P."/>
            <person name="Kohler A."/>
            <person name="Kuees U."/>
            <person name="Kumar T.K.A."/>
            <person name="Kuo A."/>
            <person name="LaButti K."/>
            <person name="Larrondo L.F."/>
            <person name="Lindquist E."/>
            <person name="Ling A."/>
            <person name="Lombard V."/>
            <person name="Lucas S."/>
            <person name="Lundell T."/>
            <person name="Martin R."/>
            <person name="McLaughlin D.J."/>
            <person name="Morgenstern I."/>
            <person name="Morin E."/>
            <person name="Murat C."/>
            <person name="Nagy L.G."/>
            <person name="Nolan M."/>
            <person name="Ohm R.A."/>
            <person name="Patyshakuliyeva A."/>
            <person name="Rokas A."/>
            <person name="Ruiz-Duenas F.J."/>
            <person name="Sabat G."/>
            <person name="Salamov A."/>
            <person name="Samejima M."/>
            <person name="Schmutz J."/>
            <person name="Slot J.C."/>
            <person name="St John F."/>
            <person name="Stenlid J."/>
            <person name="Sun H."/>
            <person name="Sun S."/>
            <person name="Syed K."/>
            <person name="Tsang A."/>
            <person name="Wiebenga A."/>
            <person name="Young D."/>
            <person name="Pisabarro A."/>
            <person name="Eastwood D.C."/>
            <person name="Martin F."/>
            <person name="Cullen D."/>
            <person name="Grigoriev I.V."/>
            <person name="Hibbett D.S."/>
        </authorList>
    </citation>
    <scope>NUCLEOTIDE SEQUENCE [LARGE SCALE GENOMIC DNA]</scope>
    <source>
        <strain evidence="3 4">MD-104</strain>
    </source>
</reference>
<dbReference type="Proteomes" id="UP000218811">
    <property type="component" value="Unassembled WGS sequence"/>
</dbReference>